<keyword evidence="1 2" id="KW-0694">RNA-binding</keyword>
<dbReference type="PANTHER" id="PTHR48026">
    <property type="entry name" value="HOMOLOGOUS TO DROSOPHILA SQD (SQUID) PROTEIN"/>
    <property type="match status" value="1"/>
</dbReference>
<dbReference type="EMBL" id="QXTE01000015">
    <property type="protein sequence ID" value="TFK13607.1"/>
    <property type="molecule type" value="Genomic_DNA"/>
</dbReference>
<keyword evidence="6" id="KW-1185">Reference proteome</keyword>
<name>A0A4D9ERZ7_9SAUR</name>
<dbReference type="Proteomes" id="UP000297703">
    <property type="component" value="Unassembled WGS sequence"/>
</dbReference>
<dbReference type="STRING" id="55544.A0A4D9ERZ7"/>
<dbReference type="AlphaFoldDB" id="A0A4D9ERZ7"/>
<evidence type="ECO:0000256" key="1">
    <source>
        <dbReference type="ARBA" id="ARBA00022884"/>
    </source>
</evidence>
<dbReference type="PANTHER" id="PTHR48026:SF8">
    <property type="entry name" value="RNA-BINDING PROTEIN 44"/>
    <property type="match status" value="1"/>
</dbReference>
<organism evidence="5 6">
    <name type="scientific">Platysternon megacephalum</name>
    <name type="common">big-headed turtle</name>
    <dbReference type="NCBI Taxonomy" id="55544"/>
    <lineage>
        <taxon>Eukaryota</taxon>
        <taxon>Metazoa</taxon>
        <taxon>Chordata</taxon>
        <taxon>Craniata</taxon>
        <taxon>Vertebrata</taxon>
        <taxon>Euteleostomi</taxon>
        <taxon>Archelosauria</taxon>
        <taxon>Testudinata</taxon>
        <taxon>Testudines</taxon>
        <taxon>Cryptodira</taxon>
        <taxon>Durocryptodira</taxon>
        <taxon>Testudinoidea</taxon>
        <taxon>Platysternidae</taxon>
        <taxon>Platysternon</taxon>
    </lineage>
</organism>
<dbReference type="InterPro" id="IPR035979">
    <property type="entry name" value="RBD_domain_sf"/>
</dbReference>
<dbReference type="Pfam" id="PF00076">
    <property type="entry name" value="RRM_1"/>
    <property type="match status" value="1"/>
</dbReference>
<feature type="domain" description="RRM" evidence="4">
    <location>
        <begin position="815"/>
        <end position="889"/>
    </location>
</feature>
<dbReference type="Gene3D" id="3.30.70.330">
    <property type="match status" value="1"/>
</dbReference>
<protein>
    <submittedName>
        <fullName evidence="5">RNA-binding protein 44</fullName>
    </submittedName>
</protein>
<dbReference type="OrthoDB" id="9941526at2759"/>
<feature type="region of interest" description="Disordered" evidence="3">
    <location>
        <begin position="1"/>
        <end position="29"/>
    </location>
</feature>
<reference evidence="5 6" key="1">
    <citation type="submission" date="2019-04" db="EMBL/GenBank/DDBJ databases">
        <title>Draft genome of the big-headed turtle Platysternon megacephalum.</title>
        <authorList>
            <person name="Gong S."/>
        </authorList>
    </citation>
    <scope>NUCLEOTIDE SEQUENCE [LARGE SCALE GENOMIC DNA]</scope>
    <source>
        <strain evidence="5">DO16091913</strain>
        <tissue evidence="5">Muscle</tissue>
    </source>
</reference>
<dbReference type="SMART" id="SM00360">
    <property type="entry name" value="RRM"/>
    <property type="match status" value="1"/>
</dbReference>
<reference evidence="5 6" key="2">
    <citation type="submission" date="2019-04" db="EMBL/GenBank/DDBJ databases">
        <title>The genome sequence of big-headed turtle.</title>
        <authorList>
            <person name="Gong S."/>
        </authorList>
    </citation>
    <scope>NUCLEOTIDE SEQUENCE [LARGE SCALE GENOMIC DNA]</scope>
    <source>
        <strain evidence="5">DO16091913</strain>
        <tissue evidence="5">Muscle</tissue>
    </source>
</reference>
<dbReference type="GO" id="GO:0071013">
    <property type="term" value="C:catalytic step 2 spliceosome"/>
    <property type="evidence" value="ECO:0007669"/>
    <property type="project" value="TreeGrafter"/>
</dbReference>
<evidence type="ECO:0000313" key="5">
    <source>
        <dbReference type="EMBL" id="TFK13607.1"/>
    </source>
</evidence>
<accession>A0A4D9ERZ7</accession>
<proteinExistence type="predicted"/>
<dbReference type="SUPFAM" id="SSF54928">
    <property type="entry name" value="RNA-binding domain, RBD"/>
    <property type="match status" value="1"/>
</dbReference>
<dbReference type="InterPro" id="IPR000504">
    <property type="entry name" value="RRM_dom"/>
</dbReference>
<dbReference type="GO" id="GO:0000398">
    <property type="term" value="P:mRNA splicing, via spliceosome"/>
    <property type="evidence" value="ECO:0007669"/>
    <property type="project" value="TreeGrafter"/>
</dbReference>
<comment type="caution">
    <text evidence="5">The sequence shown here is derived from an EMBL/GenBank/DDBJ whole genome shotgun (WGS) entry which is preliminary data.</text>
</comment>
<gene>
    <name evidence="5" type="ORF">DR999_PMT03099</name>
</gene>
<dbReference type="InterPro" id="IPR012677">
    <property type="entry name" value="Nucleotide-bd_a/b_plait_sf"/>
</dbReference>
<sequence length="1080" mass="121318">MNASGIPVLENHNAFSKTPGEKPINKNKPLTSRFYSESELEETVFELIASSDNSDTWTMEQRENISDKSKTGVFTEPSYAIDKSDEIDCVDTLSGELAEGVNCSVSGQAYSINVSELKFPDESLACFSSSLDAELETYNKMRERISKVYEDKSEAGMLGKVCNNTHFSYKESDDRHKSDVDEDSQLEYHSAEEQDYSGQNTSYISFAQIKTPRTQNSEVLELVEPLYEVICDGAIGGQNPVSKLGDGSFASDYGAVDEFYNKAAIPEFSKTSQDSISLMDYKGLKCENHEEEQTEDTYHSILGENSFESDTVVNRERAYQKSLSMSSSENQQKMEAVSFCDVAQSSQMAINKVFKMRHGHSTNSMLQKHGNTCVLPWERSVTSTQISSKNADNSISCSCEESFLSVFNSDCHDCSQKTVERKPDFSFALPRIPMKDGHLSCVEVIDKYAGNSTRHQVDFPKSEIKCLSCLNNATSNNKVTVNQTVDASSDFRACFTTSRATSANASVVSKANNTKLTMMNKIKSEEWQSETCRSIACNTDLSCVGGNMEQIASWLAETWENCIYSEIPTTEWNSQIKDPLELKNKLSVRDLRENPDRMLHLSKEIAKNYSSNCCRMLLQRAIKAELQLLRTHYWMCHQHCWKIYRLVMEERECFNRHALILFLLNKTDMNFKSDIAKTELGSSLLSVFEELKASSAAEKSGLEMSKHQESEISSSLKRTPPLVTPQMCLTDNRQHKQYPSYKNFEIKYEAQDKERDCRKNQEINEDWFDAKENFTVTDFSVTLQGNEKEENLEKVISTTEIKMVKNTKSEPNKHYFIHVGGLSPSVSEVDLRSHFQKYQVLEVSICEFSSNYRYASLSFKKASKAKLAVDEMNGKEIKGKAVNVRLVKTAGENILPASQKVSRPLHYENQATDNLEENIQVRTTCSVPDSLKVPSTTSTSLKVLSPPSVSSAVPAPTLASSKVLSSDLKPLRHESGHILFSVDQQSIRENPLQIKPVQFSPNPSATFIPPNTLNLSSFTKLMKKLKELHPKASRDNIVDALLEVRTNNKGFLSGLSINAIVEMASFVLRKSASKCEEKVA</sequence>
<evidence type="ECO:0000256" key="2">
    <source>
        <dbReference type="PROSITE-ProRule" id="PRU00176"/>
    </source>
</evidence>
<dbReference type="PROSITE" id="PS50102">
    <property type="entry name" value="RRM"/>
    <property type="match status" value="1"/>
</dbReference>
<dbReference type="GO" id="GO:0003730">
    <property type="term" value="F:mRNA 3'-UTR binding"/>
    <property type="evidence" value="ECO:0007669"/>
    <property type="project" value="TreeGrafter"/>
</dbReference>
<evidence type="ECO:0000259" key="4">
    <source>
        <dbReference type="PROSITE" id="PS50102"/>
    </source>
</evidence>
<evidence type="ECO:0000313" key="6">
    <source>
        <dbReference type="Proteomes" id="UP000297703"/>
    </source>
</evidence>
<evidence type="ECO:0000256" key="3">
    <source>
        <dbReference type="SAM" id="MobiDB-lite"/>
    </source>
</evidence>